<reference evidence="2 3" key="1">
    <citation type="submission" date="2018-01" db="EMBL/GenBank/DDBJ databases">
        <authorList>
            <person name="Clerissi C."/>
        </authorList>
    </citation>
    <scope>NUCLEOTIDE SEQUENCE [LARGE SCALE GENOMIC DNA]</scope>
    <source>
        <strain evidence="2">Cupriavidus sp. LMG 19464</strain>
    </source>
</reference>
<protein>
    <submittedName>
        <fullName evidence="2">Uncharacterized protein</fullName>
    </submittedName>
</protein>
<comment type="caution">
    <text evidence="2">The sequence shown here is derived from an EMBL/GenBank/DDBJ whole genome shotgun (WGS) entry which is preliminary data.</text>
</comment>
<evidence type="ECO:0000256" key="1">
    <source>
        <dbReference type="SAM" id="MobiDB-lite"/>
    </source>
</evidence>
<organism evidence="2 3">
    <name type="scientific">Cupriavidus taiwanensis</name>
    <dbReference type="NCBI Taxonomy" id="164546"/>
    <lineage>
        <taxon>Bacteria</taxon>
        <taxon>Pseudomonadati</taxon>
        <taxon>Pseudomonadota</taxon>
        <taxon>Betaproteobacteria</taxon>
        <taxon>Burkholderiales</taxon>
        <taxon>Burkholderiaceae</taxon>
        <taxon>Cupriavidus</taxon>
    </lineage>
</organism>
<dbReference type="AlphaFoldDB" id="A0A975WV29"/>
<proteinExistence type="predicted"/>
<feature type="region of interest" description="Disordered" evidence="1">
    <location>
        <begin position="109"/>
        <end position="162"/>
    </location>
</feature>
<gene>
    <name evidence="2" type="ORF">CBM2587_A150030</name>
</gene>
<feature type="compositionally biased region" description="Basic residues" evidence="1">
    <location>
        <begin position="388"/>
        <end position="403"/>
    </location>
</feature>
<dbReference type="Proteomes" id="UP000256780">
    <property type="component" value="Chromosome CBM2587_a"/>
</dbReference>
<dbReference type="EMBL" id="OFSQ01000007">
    <property type="protein sequence ID" value="SOY45962.1"/>
    <property type="molecule type" value="Genomic_DNA"/>
</dbReference>
<evidence type="ECO:0000313" key="3">
    <source>
        <dbReference type="Proteomes" id="UP000256780"/>
    </source>
</evidence>
<accession>A0A975WV29</accession>
<name>A0A975WV29_9BURK</name>
<sequence>MPIRIIACPGLYFLQPAAPRFMPLTPKFRRRSLSRPFPQDSGLAQTSRLYRISIPARRLLTPFLCRSPYRGGAVRIRTFSQSANFDHEPASHPRRPPRNAGRAWRYPVAGQHHAGPGSSHLRQRGRQPGPHLQRQPRTGQRLPLPRPGAKQRPPRDPGRLRLQPCQRLLPGQLEFQHQLAGRQPPGRVRAHRDGLLRRLPPCIWRQRLEHRHRRAAVLLSGQLSRPLHQPGHHRAVRGGRLRAGDAEIFLRADQPVRARRQPPQLVCRPVGQRSARVLGPDAQRACRLPESAGGRCLVRRLEAWPDQRPGPRFRAGAGVYRYQCRARGVHQRERTLPWPRHRLGIAEQDVLAGAVYIGRDVSYTQSGEPGDFAAGPGTGRRAPWARNTRTKSLRGRSPRSMRP</sequence>
<feature type="region of interest" description="Disordered" evidence="1">
    <location>
        <begin position="365"/>
        <end position="403"/>
    </location>
</feature>
<evidence type="ECO:0000313" key="2">
    <source>
        <dbReference type="EMBL" id="SOY45962.1"/>
    </source>
</evidence>